<comment type="catalytic activity">
    <reaction evidence="9">
        <text>an acyl phosphate + H2O = a carboxylate + phosphate + H(+)</text>
        <dbReference type="Rhea" id="RHEA:14965"/>
        <dbReference type="ChEBI" id="CHEBI:15377"/>
        <dbReference type="ChEBI" id="CHEBI:15378"/>
        <dbReference type="ChEBI" id="CHEBI:29067"/>
        <dbReference type="ChEBI" id="CHEBI:43474"/>
        <dbReference type="ChEBI" id="CHEBI:59918"/>
        <dbReference type="EC" id="3.6.1.7"/>
    </reaction>
</comment>
<dbReference type="PANTHER" id="PTHR42959:SF1">
    <property type="entry name" value="CARBAMOYLTRANSFERASE HYPF"/>
    <property type="match status" value="1"/>
</dbReference>
<sequence length="789" mass="85691">MKAETPQRLLLDIRGLVQGVGFRPFVYRLAVDCGLSGWVANNGTGVSVEVQGRSVDLCRFLQALPQEKPSLAEIESLSSASIPLQQDSGFRIRASETGSAPMAGIPPDLAPCDDCLRELFDAGNRRFRYPFINCTACGPRFSIVEHLPYDRTHTAMKPFHLCAACQREYDNPADRRFHAEPIACADCGPRLLLQDQFGNVLASGDDALMQAAADIATGQIVAIKGVGGIQLLVDAANTAAVEQLRARKRRPHKPFALMYPDIQRLRADCLISELEESCLCSPQRPILLLKARPEARASISAAVAPANPDLGAMLPSSPLHHLLLQTLQRTVVATSGNLSGEPICIDNDEAIHRLGNIADRFLLHDRAILRPLDDSVVRVMDGQPVLLRRARGYAPAGLALPLDAAADEQPWLALGADLKNCVAVCHGNTTYLSPHIGDLQDRITLQQFERAIADIAHVHGLQPENVLCDQHPGYVSTRWAHNQHAHNRYAHNAGEGSAVPMQVQHHVAHFFSCMAEHQFRGAAAGICWDGTGFGDGGRIYGSECLHWNGQGSVNRIARLREFPLPGGEQAIREPRRVLAGLLFECLGEKAFSNPRLQQLFDIGELAIVRTALERGINTPRCSSMGRLFDAVAAILGLVDSVSFEGQAAMTVEYAAEPAVTDVCYPFQIQGDAETTAALDWEPLLMSLLAPNYPTSSADRAAAFHTTLAHMALAAVHRAGEQHVFLSGGVFQNRRLLESTAALLRQNGFQVLSHRKVPPNDGGIALGQLYYARCMAHCREAYGQGGALCV</sequence>
<dbReference type="InterPro" id="IPR011125">
    <property type="entry name" value="Znf_HypF"/>
</dbReference>
<dbReference type="PIRSF" id="PIRSF006256">
    <property type="entry name" value="CMPcnvr_hdrg_mat"/>
    <property type="match status" value="1"/>
</dbReference>
<evidence type="ECO:0000256" key="4">
    <source>
        <dbReference type="ARBA" id="ARBA00022723"/>
    </source>
</evidence>
<dbReference type="PROSITE" id="PS00150">
    <property type="entry name" value="ACYLPHOSPHATASE_1"/>
    <property type="match status" value="1"/>
</dbReference>
<dbReference type="InterPro" id="IPR001792">
    <property type="entry name" value="Acylphosphatase-like_dom"/>
</dbReference>
<keyword evidence="5" id="KW-0863">Zinc-finger</keyword>
<keyword evidence="13" id="KW-1185">Reference proteome</keyword>
<dbReference type="Pfam" id="PF17788">
    <property type="entry name" value="HypF_C"/>
    <property type="match status" value="1"/>
</dbReference>
<dbReference type="InterPro" id="IPR041440">
    <property type="entry name" value="HypF_C"/>
</dbReference>
<feature type="domain" description="Acylphosphatase-like" evidence="10">
    <location>
        <begin position="8"/>
        <end position="94"/>
    </location>
</feature>
<keyword evidence="4" id="KW-0479">Metal-binding</keyword>
<feature type="active site" evidence="9">
    <location>
        <position position="41"/>
    </location>
</feature>
<keyword evidence="6" id="KW-0862">Zinc</keyword>
<evidence type="ECO:0000256" key="5">
    <source>
        <dbReference type="ARBA" id="ARBA00022771"/>
    </source>
</evidence>
<name>A0ABY2UFQ3_9GAMM</name>
<evidence type="ECO:0000313" key="13">
    <source>
        <dbReference type="Proteomes" id="UP000306791"/>
    </source>
</evidence>
<dbReference type="Gene3D" id="3.30.420.360">
    <property type="match status" value="1"/>
</dbReference>
<comment type="similarity">
    <text evidence="2 8">Belongs to the carbamoyltransferase HypF family.</text>
</comment>
<evidence type="ECO:0000256" key="1">
    <source>
        <dbReference type="ARBA" id="ARBA00004711"/>
    </source>
</evidence>
<dbReference type="InterPro" id="IPR017968">
    <property type="entry name" value="Acylphosphatase_CS"/>
</dbReference>
<dbReference type="InterPro" id="IPR006070">
    <property type="entry name" value="Sua5-like_dom"/>
</dbReference>
<dbReference type="SUPFAM" id="SSF54975">
    <property type="entry name" value="Acylphosphatase/BLUF domain-like"/>
    <property type="match status" value="1"/>
</dbReference>
<dbReference type="InterPro" id="IPR036046">
    <property type="entry name" value="Acylphosphatase-like_dom_sf"/>
</dbReference>
<dbReference type="PANTHER" id="PTHR42959">
    <property type="entry name" value="CARBAMOYLTRANSFERASE"/>
    <property type="match status" value="1"/>
</dbReference>
<evidence type="ECO:0000256" key="2">
    <source>
        <dbReference type="ARBA" id="ARBA00008097"/>
    </source>
</evidence>
<keyword evidence="9" id="KW-0378">Hydrolase</keyword>
<feature type="active site" evidence="9">
    <location>
        <position position="23"/>
    </location>
</feature>
<dbReference type="Pfam" id="PF00708">
    <property type="entry name" value="Acylphosphatase"/>
    <property type="match status" value="1"/>
</dbReference>
<proteinExistence type="inferred from homology"/>
<dbReference type="Pfam" id="PF07503">
    <property type="entry name" value="zf-HYPF"/>
    <property type="match status" value="2"/>
</dbReference>
<keyword evidence="3" id="KW-0436">Ligase</keyword>
<comment type="function">
    <text evidence="8">Involved in the maturation of [NiFe] hydrogenases. Along with HypE, it catalyzes the synthesis of the CN ligands of the active site iron of [NiFe]-hydrogenases. HypF functions as a carbamoyl transferase using carbamoylphosphate as a substrate and transferring the carboxamido moiety in an ATP-dependent reaction to the thiolate of the C-terminal cysteine of HypE yielding a protein-S-carboxamide.</text>
</comment>
<evidence type="ECO:0000256" key="7">
    <source>
        <dbReference type="ARBA" id="ARBA00048220"/>
    </source>
</evidence>
<dbReference type="Pfam" id="PF22521">
    <property type="entry name" value="HypF_C_2"/>
    <property type="match status" value="1"/>
</dbReference>
<dbReference type="InterPro" id="IPR017945">
    <property type="entry name" value="DHBP_synth_RibB-like_a/b_dom"/>
</dbReference>
<dbReference type="EC" id="6.2.-.-" evidence="8"/>
<organism evidence="12 13">
    <name type="scientific">Microbulbifer harenosus</name>
    <dbReference type="NCBI Taxonomy" id="2576840"/>
    <lineage>
        <taxon>Bacteria</taxon>
        <taxon>Pseudomonadati</taxon>
        <taxon>Pseudomonadota</taxon>
        <taxon>Gammaproteobacteria</taxon>
        <taxon>Cellvibrionales</taxon>
        <taxon>Microbulbiferaceae</taxon>
        <taxon>Microbulbifer</taxon>
    </lineage>
</organism>
<comment type="catalytic activity">
    <reaction evidence="7 8">
        <text>C-terminal L-cysteinyl-[HypE protein] + carbamoyl phosphate + ATP + H2O = C-terminal S-carboxamide-L-cysteinyl-[HypE protein] + AMP + phosphate + diphosphate + H(+)</text>
        <dbReference type="Rhea" id="RHEA:55636"/>
        <dbReference type="Rhea" id="RHEA-COMP:14247"/>
        <dbReference type="Rhea" id="RHEA-COMP:14392"/>
        <dbReference type="ChEBI" id="CHEBI:15377"/>
        <dbReference type="ChEBI" id="CHEBI:15378"/>
        <dbReference type="ChEBI" id="CHEBI:30616"/>
        <dbReference type="ChEBI" id="CHEBI:33019"/>
        <dbReference type="ChEBI" id="CHEBI:43474"/>
        <dbReference type="ChEBI" id="CHEBI:58228"/>
        <dbReference type="ChEBI" id="CHEBI:76913"/>
        <dbReference type="ChEBI" id="CHEBI:139126"/>
        <dbReference type="ChEBI" id="CHEBI:456215"/>
    </reaction>
</comment>
<gene>
    <name evidence="12" type="primary">hypF</name>
    <name evidence="12" type="ORF">FDY93_13730</name>
</gene>
<dbReference type="InterPro" id="IPR051060">
    <property type="entry name" value="Carbamoyltrans_HypF-like"/>
</dbReference>
<dbReference type="Gene3D" id="3.90.870.50">
    <property type="match status" value="1"/>
</dbReference>
<dbReference type="InterPro" id="IPR055128">
    <property type="entry name" value="HypF_C_2"/>
</dbReference>
<evidence type="ECO:0000256" key="9">
    <source>
        <dbReference type="PROSITE-ProRule" id="PRU00520"/>
    </source>
</evidence>
<evidence type="ECO:0000256" key="8">
    <source>
        <dbReference type="PIRNR" id="PIRNR006256"/>
    </source>
</evidence>
<protein>
    <recommendedName>
        <fullName evidence="8">Carbamoyltransferase HypF</fullName>
        <ecNumber evidence="8">6.2.-.-</ecNumber>
    </recommendedName>
</protein>
<dbReference type="Gene3D" id="3.30.420.40">
    <property type="match status" value="1"/>
</dbReference>
<dbReference type="Pfam" id="PF01300">
    <property type="entry name" value="Sua5_yciO_yrdC"/>
    <property type="match status" value="1"/>
</dbReference>
<dbReference type="SUPFAM" id="SSF55821">
    <property type="entry name" value="YrdC/RibB"/>
    <property type="match status" value="1"/>
</dbReference>
<comment type="pathway">
    <text evidence="1 8">Protein modification; [NiFe] hydrogenase maturation.</text>
</comment>
<evidence type="ECO:0000256" key="6">
    <source>
        <dbReference type="ARBA" id="ARBA00022833"/>
    </source>
</evidence>
<comment type="caution">
    <text evidence="12">The sequence shown here is derived from an EMBL/GenBank/DDBJ whole genome shotgun (WGS) entry which is preliminary data.</text>
</comment>
<feature type="domain" description="YrdC-like" evidence="11">
    <location>
        <begin position="205"/>
        <end position="392"/>
    </location>
</feature>
<dbReference type="Proteomes" id="UP000306791">
    <property type="component" value="Unassembled WGS sequence"/>
</dbReference>
<evidence type="ECO:0000259" key="10">
    <source>
        <dbReference type="PROSITE" id="PS51160"/>
    </source>
</evidence>
<evidence type="ECO:0000313" key="12">
    <source>
        <dbReference type="EMBL" id="TLM76434.1"/>
    </source>
</evidence>
<evidence type="ECO:0000259" key="11">
    <source>
        <dbReference type="PROSITE" id="PS51163"/>
    </source>
</evidence>
<dbReference type="PROSITE" id="PS51163">
    <property type="entry name" value="YRDC"/>
    <property type="match status" value="1"/>
</dbReference>
<dbReference type="EMBL" id="VANI01000014">
    <property type="protein sequence ID" value="TLM76434.1"/>
    <property type="molecule type" value="Genomic_DNA"/>
</dbReference>
<dbReference type="InterPro" id="IPR004421">
    <property type="entry name" value="Carbamoyltransferase_HypF"/>
</dbReference>
<reference evidence="12 13" key="1">
    <citation type="submission" date="2019-05" db="EMBL/GenBank/DDBJ databases">
        <title>Microbulbifer harenosus sp. nov., an alginate-degrading bacterium isolated from coastal sand.</title>
        <authorList>
            <person name="Huang H."/>
            <person name="Mo K."/>
            <person name="Bao S."/>
        </authorList>
    </citation>
    <scope>NUCLEOTIDE SEQUENCE [LARGE SCALE GENOMIC DNA]</scope>
    <source>
        <strain evidence="12 13">HB161719</strain>
    </source>
</reference>
<accession>A0ABY2UFQ3</accession>
<evidence type="ECO:0000256" key="3">
    <source>
        <dbReference type="ARBA" id="ARBA00022598"/>
    </source>
</evidence>
<dbReference type="PROSITE" id="PS51160">
    <property type="entry name" value="ACYLPHOSPHATASE_3"/>
    <property type="match status" value="1"/>
</dbReference>
<dbReference type="RefSeq" id="WP_138236319.1">
    <property type="nucleotide sequence ID" value="NZ_CP185860.1"/>
</dbReference>
<dbReference type="Gene3D" id="3.30.110.120">
    <property type="match status" value="1"/>
</dbReference>
<dbReference type="NCBIfam" id="TIGR00143">
    <property type="entry name" value="hypF"/>
    <property type="match status" value="1"/>
</dbReference>